<evidence type="ECO:0000313" key="2">
    <source>
        <dbReference type="EMBL" id="KAE9599933.1"/>
    </source>
</evidence>
<keyword evidence="4" id="KW-1185">Reference proteome</keyword>
<dbReference type="AlphaFoldDB" id="A0A6A4PDM4"/>
<feature type="region of interest" description="Disordered" evidence="1">
    <location>
        <begin position="1"/>
        <end position="27"/>
    </location>
</feature>
<protein>
    <submittedName>
        <fullName evidence="3">Uncharacterized protein</fullName>
    </submittedName>
</protein>
<name>A0A6A4PDM4_LUPAL</name>
<dbReference type="EMBL" id="WOCE01000014">
    <property type="protein sequence ID" value="KAE9599934.1"/>
    <property type="molecule type" value="Genomic_DNA"/>
</dbReference>
<evidence type="ECO:0000313" key="4">
    <source>
        <dbReference type="Proteomes" id="UP000447434"/>
    </source>
</evidence>
<reference evidence="3" key="2">
    <citation type="journal article" date="2020" name="Nat. Commun.">
        <title>High-quality genome sequence of white lupin provides insight into soil exploration and seed quality.</title>
        <authorList>
            <person name="Hufnagel B."/>
            <person name="Marques A."/>
            <person name="Soriano A."/>
            <person name="Marques L."/>
            <person name="Divol F."/>
            <person name="Doumas P."/>
            <person name="Sallet E."/>
            <person name="Mancinotti D."/>
            <person name="Carrere S."/>
            <person name="Marande W."/>
            <person name="Arribat S."/>
            <person name="Keller J."/>
            <person name="Huneau C."/>
            <person name="Blein T."/>
            <person name="Aime D."/>
            <person name="Laguerre M."/>
            <person name="Taylor J."/>
            <person name="Schubert V."/>
            <person name="Nelson M."/>
            <person name="Geu-Flores F."/>
            <person name="Crespi M."/>
            <person name="Gallardo K."/>
            <person name="Delaux P.M."/>
            <person name="Salse J."/>
            <person name="Berges H."/>
            <person name="Guyot R."/>
            <person name="Gouzy J."/>
            <person name="Peret B."/>
        </authorList>
    </citation>
    <scope>NUCLEOTIDE SEQUENCE</scope>
    <source>
        <tissue evidence="3">Leaves</tissue>
    </source>
</reference>
<proteinExistence type="predicted"/>
<evidence type="ECO:0000313" key="3">
    <source>
        <dbReference type="EMBL" id="KAE9599934.1"/>
    </source>
</evidence>
<evidence type="ECO:0000256" key="1">
    <source>
        <dbReference type="SAM" id="MobiDB-lite"/>
    </source>
</evidence>
<comment type="caution">
    <text evidence="3">The sequence shown here is derived from an EMBL/GenBank/DDBJ whole genome shotgun (WGS) entry which is preliminary data.</text>
</comment>
<gene>
    <name evidence="2" type="ORF">Lalb_Chr14g0367611</name>
    <name evidence="3" type="ORF">Lalb_Chr14g0367621</name>
</gene>
<feature type="compositionally biased region" description="Basic and acidic residues" evidence="1">
    <location>
        <begin position="1"/>
        <end position="22"/>
    </location>
</feature>
<dbReference type="EMBL" id="WOCE01000014">
    <property type="protein sequence ID" value="KAE9599933.1"/>
    <property type="molecule type" value="Genomic_DNA"/>
</dbReference>
<dbReference type="Proteomes" id="UP000447434">
    <property type="component" value="Chromosome 14"/>
</dbReference>
<dbReference type="OrthoDB" id="1732436at2759"/>
<reference evidence="4" key="1">
    <citation type="journal article" date="2020" name="Nat. Commun.">
        <title>Genome sequence of the cluster root forming white lupin.</title>
        <authorList>
            <person name="Hufnagel B."/>
            <person name="Marques A."/>
            <person name="Soriano A."/>
            <person name="Marques L."/>
            <person name="Divol F."/>
            <person name="Doumas P."/>
            <person name="Sallet E."/>
            <person name="Mancinotti D."/>
            <person name="Carrere S."/>
            <person name="Marande W."/>
            <person name="Arribat S."/>
            <person name="Keller J."/>
            <person name="Huneau C."/>
            <person name="Blein T."/>
            <person name="Aime D."/>
            <person name="Laguerre M."/>
            <person name="Taylor J."/>
            <person name="Schubert V."/>
            <person name="Nelson M."/>
            <person name="Geu-Flores F."/>
            <person name="Crespi M."/>
            <person name="Gallardo-Guerrero K."/>
            <person name="Delaux P.-M."/>
            <person name="Salse J."/>
            <person name="Berges H."/>
            <person name="Guyot R."/>
            <person name="Gouzy J."/>
            <person name="Peret B."/>
        </authorList>
    </citation>
    <scope>NUCLEOTIDE SEQUENCE [LARGE SCALE GENOMIC DNA]</scope>
    <source>
        <strain evidence="4">cv. Amiga</strain>
    </source>
</reference>
<organism evidence="3 4">
    <name type="scientific">Lupinus albus</name>
    <name type="common">White lupine</name>
    <name type="synonym">Lupinus termis</name>
    <dbReference type="NCBI Taxonomy" id="3870"/>
    <lineage>
        <taxon>Eukaryota</taxon>
        <taxon>Viridiplantae</taxon>
        <taxon>Streptophyta</taxon>
        <taxon>Embryophyta</taxon>
        <taxon>Tracheophyta</taxon>
        <taxon>Spermatophyta</taxon>
        <taxon>Magnoliopsida</taxon>
        <taxon>eudicotyledons</taxon>
        <taxon>Gunneridae</taxon>
        <taxon>Pentapetalae</taxon>
        <taxon>rosids</taxon>
        <taxon>fabids</taxon>
        <taxon>Fabales</taxon>
        <taxon>Fabaceae</taxon>
        <taxon>Papilionoideae</taxon>
        <taxon>50 kb inversion clade</taxon>
        <taxon>genistoids sensu lato</taxon>
        <taxon>core genistoids</taxon>
        <taxon>Genisteae</taxon>
        <taxon>Lupinus</taxon>
    </lineage>
</organism>
<sequence length="54" mass="6142">MERQAKRIKRDMFQARRGDDAGPHAQPESLVAVSRFHGSRLAFTISTIRTSKTQ</sequence>
<accession>A0A6A4PDM4</accession>